<proteinExistence type="predicted"/>
<dbReference type="Proteomes" id="UP000032142">
    <property type="component" value="Unassembled WGS sequence"/>
</dbReference>
<organism evidence="2 3">
    <name type="scientific">Gossypium arboreum</name>
    <name type="common">Tree cotton</name>
    <name type="synonym">Gossypium nanking</name>
    <dbReference type="NCBI Taxonomy" id="29729"/>
    <lineage>
        <taxon>Eukaryota</taxon>
        <taxon>Viridiplantae</taxon>
        <taxon>Streptophyta</taxon>
        <taxon>Embryophyta</taxon>
        <taxon>Tracheophyta</taxon>
        <taxon>Spermatophyta</taxon>
        <taxon>Magnoliopsida</taxon>
        <taxon>eudicotyledons</taxon>
        <taxon>Gunneridae</taxon>
        <taxon>Pentapetalae</taxon>
        <taxon>rosids</taxon>
        <taxon>malvids</taxon>
        <taxon>Malvales</taxon>
        <taxon>Malvaceae</taxon>
        <taxon>Malvoideae</taxon>
        <taxon>Gossypium</taxon>
    </lineage>
</organism>
<evidence type="ECO:0000256" key="1">
    <source>
        <dbReference type="SAM" id="MobiDB-lite"/>
    </source>
</evidence>
<evidence type="ECO:0000313" key="3">
    <source>
        <dbReference type="Proteomes" id="UP000032142"/>
    </source>
</evidence>
<reference evidence="3" key="1">
    <citation type="submission" date="2014-09" db="EMBL/GenBank/DDBJ databases">
        <authorList>
            <person name="Mudge J."/>
            <person name="Ramaraj T."/>
            <person name="Lindquist I.E."/>
            <person name="Bharti A.K."/>
            <person name="Sundararajan A."/>
            <person name="Cameron C.T."/>
            <person name="Woodward J.E."/>
            <person name="May G.D."/>
            <person name="Brubaker C."/>
            <person name="Broadhvest J."/>
            <person name="Wilkins T.A."/>
        </authorList>
    </citation>
    <scope>NUCLEOTIDE SEQUENCE</scope>
    <source>
        <strain evidence="3">cv. AKA8401</strain>
    </source>
</reference>
<sequence>MRGRKQPSEGQSSPPFANESKDAVKSWRKSA</sequence>
<dbReference type="EMBL" id="JRRC01026277">
    <property type="protein sequence ID" value="KHF98053.1"/>
    <property type="molecule type" value="Genomic_DNA"/>
</dbReference>
<accession>A0A0B0MF35</accession>
<protein>
    <submittedName>
        <fullName evidence="2">Uncharacterized protein</fullName>
    </submittedName>
</protein>
<evidence type="ECO:0000313" key="2">
    <source>
        <dbReference type="EMBL" id="KHF98053.1"/>
    </source>
</evidence>
<feature type="region of interest" description="Disordered" evidence="1">
    <location>
        <begin position="1"/>
        <end position="31"/>
    </location>
</feature>
<keyword evidence="3" id="KW-1185">Reference proteome</keyword>
<gene>
    <name evidence="2" type="ORF">F383_37213</name>
</gene>
<name>A0A0B0MF35_GOSAR</name>
<dbReference type="AlphaFoldDB" id="A0A0B0MF35"/>
<comment type="caution">
    <text evidence="2">The sequence shown here is derived from an EMBL/GenBank/DDBJ whole genome shotgun (WGS) entry which is preliminary data.</text>
</comment>